<protein>
    <submittedName>
        <fullName evidence="1">Uncharacterized protein</fullName>
    </submittedName>
</protein>
<sequence>MSFEIVTDVSIDDLTTALSQFGTRGAAELGYFHALTHADSIPILFRITVSVAGAPEQPYGPSYARGTIDYSDQLLTAPPKLLGLLEGISADHTFHYNFLSVTATSVDYIVRQNAFGAGVTTLPLDAVFTVAALA</sequence>
<dbReference type="AlphaFoldDB" id="A0A191YXD6"/>
<dbReference type="STRING" id="1853130.PMA3_20630"/>
<evidence type="ECO:0000313" key="1">
    <source>
        <dbReference type="EMBL" id="ANJ57433.1"/>
    </source>
</evidence>
<dbReference type="Proteomes" id="UP000078354">
    <property type="component" value="Chromosome"/>
</dbReference>
<evidence type="ECO:0000313" key="2">
    <source>
        <dbReference type="Proteomes" id="UP000078354"/>
    </source>
</evidence>
<dbReference type="EMBL" id="CP014870">
    <property type="protein sequence ID" value="ANJ57433.1"/>
    <property type="molecule type" value="Genomic_DNA"/>
</dbReference>
<dbReference type="RefSeq" id="WP_064678924.1">
    <property type="nucleotide sequence ID" value="NZ_CP014870.1"/>
</dbReference>
<organism evidence="1 2">
    <name type="scientific">Pseudomonas silesiensis</name>
    <dbReference type="NCBI Taxonomy" id="1853130"/>
    <lineage>
        <taxon>Bacteria</taxon>
        <taxon>Pseudomonadati</taxon>
        <taxon>Pseudomonadota</taxon>
        <taxon>Gammaproteobacteria</taxon>
        <taxon>Pseudomonadales</taxon>
        <taxon>Pseudomonadaceae</taxon>
        <taxon>Pseudomonas</taxon>
    </lineage>
</organism>
<dbReference type="KEGG" id="psil:PMA3_20630"/>
<name>A0A191YXD6_9PSED</name>
<dbReference type="OrthoDB" id="9937873at2"/>
<gene>
    <name evidence="1" type="ORF">PMA3_20630</name>
</gene>
<keyword evidence="2" id="KW-1185">Reference proteome</keyword>
<proteinExistence type="predicted"/>
<reference evidence="1 2" key="1">
    <citation type="journal article" date="2018" name="Syst. Appl. Microbiol.">
        <title>Pseudomonas silesiensis sp. nov. strain A3T isolated from a biological pesticide sewage treatment plant and analysis of the complete genome sequence.</title>
        <authorList>
            <person name="Kaminski M.A."/>
            <person name="Furmanczyk E.M."/>
            <person name="Sobczak A."/>
            <person name="Dziembowski A."/>
            <person name="Lipinski L."/>
        </authorList>
    </citation>
    <scope>NUCLEOTIDE SEQUENCE [LARGE SCALE GENOMIC DNA]</scope>
    <source>
        <strain evidence="1 2">A3</strain>
    </source>
</reference>
<accession>A0A191YXD6</accession>